<dbReference type="CDD" id="cd00303">
    <property type="entry name" value="retropepsin_like"/>
    <property type="match status" value="1"/>
</dbReference>
<sequence length="223" mass="25160">MRTLVERAVNGQGTRILLDTGTNVSIVSARYAKKLGLRDTPDQDCSMYVQGISKDKATATRRTTVKITLGWERVYVFDMWVINHCAGVDALLRTEFMIPEGVLLDMFHSDAKLPDEVLISLIKTQAMRNEPEIHYEDSGAITMMNIPNGSGSVSTFRRDIRRQRLTKFGLGGRNPFPSSNIGMCSARTSPTRYRILDSVPVYTEWQVLVYAEARDDDLYKNNS</sequence>
<dbReference type="Gene3D" id="2.40.70.10">
    <property type="entry name" value="Acid Proteases"/>
    <property type="match status" value="1"/>
</dbReference>
<comment type="caution">
    <text evidence="1">The sequence shown here is derived from an EMBL/GenBank/DDBJ whole genome shotgun (WGS) entry which is preliminary data.</text>
</comment>
<dbReference type="SUPFAM" id="SSF50630">
    <property type="entry name" value="Acid proteases"/>
    <property type="match status" value="1"/>
</dbReference>
<name>A0A225VXK2_9STRA</name>
<evidence type="ECO:0000313" key="2">
    <source>
        <dbReference type="Proteomes" id="UP000198211"/>
    </source>
</evidence>
<dbReference type="EMBL" id="NBNE01002533">
    <property type="protein sequence ID" value="OWZ10176.1"/>
    <property type="molecule type" value="Genomic_DNA"/>
</dbReference>
<gene>
    <name evidence="1" type="ORF">PHMEG_00017015</name>
</gene>
<dbReference type="AlphaFoldDB" id="A0A225VXK2"/>
<accession>A0A225VXK2</accession>
<organism evidence="1 2">
    <name type="scientific">Phytophthora megakarya</name>
    <dbReference type="NCBI Taxonomy" id="4795"/>
    <lineage>
        <taxon>Eukaryota</taxon>
        <taxon>Sar</taxon>
        <taxon>Stramenopiles</taxon>
        <taxon>Oomycota</taxon>
        <taxon>Peronosporomycetes</taxon>
        <taxon>Peronosporales</taxon>
        <taxon>Peronosporaceae</taxon>
        <taxon>Phytophthora</taxon>
    </lineage>
</organism>
<evidence type="ECO:0000313" key="1">
    <source>
        <dbReference type="EMBL" id="OWZ10176.1"/>
    </source>
</evidence>
<dbReference type="Proteomes" id="UP000198211">
    <property type="component" value="Unassembled WGS sequence"/>
</dbReference>
<dbReference type="Pfam" id="PF13650">
    <property type="entry name" value="Asp_protease_2"/>
    <property type="match status" value="1"/>
</dbReference>
<proteinExistence type="predicted"/>
<dbReference type="InterPro" id="IPR001969">
    <property type="entry name" value="Aspartic_peptidase_AS"/>
</dbReference>
<keyword evidence="2" id="KW-1185">Reference proteome</keyword>
<dbReference type="PROSITE" id="PS00141">
    <property type="entry name" value="ASP_PROTEASE"/>
    <property type="match status" value="1"/>
</dbReference>
<reference evidence="2" key="1">
    <citation type="submission" date="2017-03" db="EMBL/GenBank/DDBJ databases">
        <title>Phytopthora megakarya and P. palmivora, two closely related causual agents of cacao black pod achieved similar genome size and gene model numbers by different mechanisms.</title>
        <authorList>
            <person name="Ali S."/>
            <person name="Shao J."/>
            <person name="Larry D.J."/>
            <person name="Kronmiller B."/>
            <person name="Shen D."/>
            <person name="Strem M.D."/>
            <person name="Melnick R.L."/>
            <person name="Guiltinan M.J."/>
            <person name="Tyler B.M."/>
            <person name="Meinhardt L.W."/>
            <person name="Bailey B.A."/>
        </authorList>
    </citation>
    <scope>NUCLEOTIDE SEQUENCE [LARGE SCALE GENOMIC DNA]</scope>
    <source>
        <strain evidence="2">zdho120</strain>
    </source>
</reference>
<protein>
    <recommendedName>
        <fullName evidence="3">Peptidase A2 domain-containing protein</fullName>
    </recommendedName>
</protein>
<dbReference type="OrthoDB" id="114360at2759"/>
<dbReference type="InterPro" id="IPR021109">
    <property type="entry name" value="Peptidase_aspartic_dom_sf"/>
</dbReference>
<dbReference type="GO" id="GO:0006508">
    <property type="term" value="P:proteolysis"/>
    <property type="evidence" value="ECO:0007669"/>
    <property type="project" value="InterPro"/>
</dbReference>
<dbReference type="GO" id="GO:0004190">
    <property type="term" value="F:aspartic-type endopeptidase activity"/>
    <property type="evidence" value="ECO:0007669"/>
    <property type="project" value="InterPro"/>
</dbReference>
<evidence type="ECO:0008006" key="3">
    <source>
        <dbReference type="Google" id="ProtNLM"/>
    </source>
</evidence>